<accession>A0A0E9UN87</accession>
<proteinExistence type="predicted"/>
<reference evidence="1" key="2">
    <citation type="journal article" date="2015" name="Fish Shellfish Immunol.">
        <title>Early steps in the European eel (Anguilla anguilla)-Vibrio vulnificus interaction in the gills: Role of the RtxA13 toxin.</title>
        <authorList>
            <person name="Callol A."/>
            <person name="Pajuelo D."/>
            <person name="Ebbesson L."/>
            <person name="Teles M."/>
            <person name="MacKenzie S."/>
            <person name="Amaro C."/>
        </authorList>
    </citation>
    <scope>NUCLEOTIDE SEQUENCE</scope>
</reference>
<evidence type="ECO:0000313" key="1">
    <source>
        <dbReference type="EMBL" id="JAH66710.1"/>
    </source>
</evidence>
<organism evidence="1">
    <name type="scientific">Anguilla anguilla</name>
    <name type="common">European freshwater eel</name>
    <name type="synonym">Muraena anguilla</name>
    <dbReference type="NCBI Taxonomy" id="7936"/>
    <lineage>
        <taxon>Eukaryota</taxon>
        <taxon>Metazoa</taxon>
        <taxon>Chordata</taxon>
        <taxon>Craniata</taxon>
        <taxon>Vertebrata</taxon>
        <taxon>Euteleostomi</taxon>
        <taxon>Actinopterygii</taxon>
        <taxon>Neopterygii</taxon>
        <taxon>Teleostei</taxon>
        <taxon>Anguilliformes</taxon>
        <taxon>Anguillidae</taxon>
        <taxon>Anguilla</taxon>
    </lineage>
</organism>
<protein>
    <submittedName>
        <fullName evidence="1">Uncharacterized protein</fullName>
    </submittedName>
</protein>
<name>A0A0E9UN87_ANGAN</name>
<sequence length="36" mass="4246">MWFLGRPYCSLFQLNRPCHSLVDFLSCFRSAVNLSH</sequence>
<dbReference type="EMBL" id="GBXM01041867">
    <property type="protein sequence ID" value="JAH66710.1"/>
    <property type="molecule type" value="Transcribed_RNA"/>
</dbReference>
<dbReference type="AlphaFoldDB" id="A0A0E9UN87"/>
<reference evidence="1" key="1">
    <citation type="submission" date="2014-11" db="EMBL/GenBank/DDBJ databases">
        <authorList>
            <person name="Amaro Gonzalez C."/>
        </authorList>
    </citation>
    <scope>NUCLEOTIDE SEQUENCE</scope>
</reference>